<dbReference type="InterPro" id="IPR003593">
    <property type="entry name" value="AAA+_ATPase"/>
</dbReference>
<reference evidence="2 3" key="1">
    <citation type="submission" date="2019-03" db="EMBL/GenBank/DDBJ databases">
        <title>Algoriphagus aquimaris sp. nov., isolated form marine sediment in Pohang, Korea.</title>
        <authorList>
            <person name="Kim J."/>
            <person name="Yoon S.-H."/>
            <person name="Lee S.-S."/>
        </authorList>
    </citation>
    <scope>NUCLEOTIDE SEQUENCE [LARGE SCALE GENOMIC DNA]</scope>
    <source>
        <strain evidence="2 3">F21</strain>
    </source>
</reference>
<evidence type="ECO:0000313" key="2">
    <source>
        <dbReference type="EMBL" id="TDK47918.1"/>
    </source>
</evidence>
<dbReference type="GO" id="GO:0016887">
    <property type="term" value="F:ATP hydrolysis activity"/>
    <property type="evidence" value="ECO:0007669"/>
    <property type="project" value="InterPro"/>
</dbReference>
<dbReference type="PANTHER" id="PTHR43581:SF4">
    <property type="entry name" value="ATP_GTP PHOSPHATASE"/>
    <property type="match status" value="1"/>
</dbReference>
<name>A0A4R5V795_9BACT</name>
<dbReference type="Gene3D" id="3.40.50.300">
    <property type="entry name" value="P-loop containing nucleotide triphosphate hydrolases"/>
    <property type="match status" value="1"/>
</dbReference>
<dbReference type="InterPro" id="IPR027417">
    <property type="entry name" value="P-loop_NTPase"/>
</dbReference>
<gene>
    <name evidence="2" type="ORF">E1898_04390</name>
</gene>
<dbReference type="PANTHER" id="PTHR43581">
    <property type="entry name" value="ATP/GTP PHOSPHATASE"/>
    <property type="match status" value="1"/>
</dbReference>
<sequence>MKISKVEIKNFKRFDNLTIDLGETSGRIIALVGPNGCGKSSVLDSFMVYQSQMYRTVGSGGSGNISDFKKNSILPFNASENIKIYVDDGLDFSQSGEFEKREQSSQGNTIFSFRSPYRYSTNLLKSILEQVPEIKDNTDGAGFTNQLDDKITQNYSRIYVHYQEIQEKEDLPPSEAKIRILGELNKSIKNCLDIELTSIGNVMAGKGTLFFKKKNEPGEFDYNKLSTGEKECVDMLIDIFLRKEVYKETIYCIDEPELHLNTGIQRKLLKEIITMIPQSSQLWICTHSIGFLRALQLDYNKDCQVLDFGQRDYFNGPQTIEPITKTRKDWNSIFETALEDLTGLIAPKRIIYCEGLAKPGANNKEKGFDAKIFNTIFEEEYPDTLFLSSGGNTELEKNSAIALQVLNKAFLEVEILILKDRDINPNGNPTTLIQRSDFLKKSSVNRMLKRREIENYLFDKELLELYCKNNNLEFNELQYRSLVKNINEDDLKPIFSKLLKCCTNENIGKERFCLILAKLTKKETAIYKELKNVIFK</sequence>
<protein>
    <recommendedName>
        <fullName evidence="1">AAA+ ATPase domain-containing protein</fullName>
    </recommendedName>
</protein>
<dbReference type="EMBL" id="SMUW01000028">
    <property type="protein sequence ID" value="TDK47918.1"/>
    <property type="molecule type" value="Genomic_DNA"/>
</dbReference>
<organism evidence="2 3">
    <name type="scientific">Algoriphagus formosus</name>
    <dbReference type="NCBI Taxonomy" id="2007308"/>
    <lineage>
        <taxon>Bacteria</taxon>
        <taxon>Pseudomonadati</taxon>
        <taxon>Bacteroidota</taxon>
        <taxon>Cytophagia</taxon>
        <taxon>Cytophagales</taxon>
        <taxon>Cyclobacteriaceae</taxon>
        <taxon>Algoriphagus</taxon>
    </lineage>
</organism>
<dbReference type="GO" id="GO:0005524">
    <property type="term" value="F:ATP binding"/>
    <property type="evidence" value="ECO:0007669"/>
    <property type="project" value="InterPro"/>
</dbReference>
<keyword evidence="3" id="KW-1185">Reference proteome</keyword>
<dbReference type="SUPFAM" id="SSF52540">
    <property type="entry name" value="P-loop containing nucleoside triphosphate hydrolases"/>
    <property type="match status" value="1"/>
</dbReference>
<accession>A0A4R5V795</accession>
<dbReference type="SMART" id="SM00382">
    <property type="entry name" value="AAA"/>
    <property type="match status" value="1"/>
</dbReference>
<dbReference type="InterPro" id="IPR003959">
    <property type="entry name" value="ATPase_AAA_core"/>
</dbReference>
<evidence type="ECO:0000313" key="3">
    <source>
        <dbReference type="Proteomes" id="UP000295438"/>
    </source>
</evidence>
<dbReference type="RefSeq" id="WP_133389988.1">
    <property type="nucleotide sequence ID" value="NZ_SMUW01000028.1"/>
</dbReference>
<comment type="caution">
    <text evidence="2">The sequence shown here is derived from an EMBL/GenBank/DDBJ whole genome shotgun (WGS) entry which is preliminary data.</text>
</comment>
<dbReference type="AlphaFoldDB" id="A0A4R5V795"/>
<dbReference type="Pfam" id="PF13304">
    <property type="entry name" value="AAA_21"/>
    <property type="match status" value="1"/>
</dbReference>
<dbReference type="InterPro" id="IPR051396">
    <property type="entry name" value="Bact_Antivir_Def_Nuclease"/>
</dbReference>
<feature type="domain" description="AAA+ ATPase" evidence="1">
    <location>
        <begin position="25"/>
        <end position="312"/>
    </location>
</feature>
<proteinExistence type="predicted"/>
<dbReference type="Proteomes" id="UP000295438">
    <property type="component" value="Unassembled WGS sequence"/>
</dbReference>
<evidence type="ECO:0000259" key="1">
    <source>
        <dbReference type="SMART" id="SM00382"/>
    </source>
</evidence>